<dbReference type="PANTHER" id="PTHR30386:SF26">
    <property type="entry name" value="TRANSPORT PROTEIN COMB"/>
    <property type="match status" value="1"/>
</dbReference>
<geneLocation type="plasmid" evidence="12">
    <name>pnfsy07</name>
</geneLocation>
<dbReference type="EMBL" id="CP024792">
    <property type="protein sequence ID" value="AUB43957.1"/>
    <property type="molecule type" value="Genomic_DNA"/>
</dbReference>
<reference evidence="11 12" key="1">
    <citation type="submission" date="2017-11" db="EMBL/GenBank/DDBJ databases">
        <title>Complete genome of a free-living desiccation-tolerant cyanobacterium and its photosynthetic adaptation to extreme terrestrial habitat.</title>
        <authorList>
            <person name="Shang J."/>
        </authorList>
    </citation>
    <scope>NUCLEOTIDE SEQUENCE [LARGE SCALE GENOMIC DNA]</scope>
    <source>
        <strain evidence="11 12">CCNUN1</strain>
        <plasmid evidence="12">pnfsy07</plasmid>
    </source>
</reference>
<feature type="transmembrane region" description="Helical" evidence="8">
    <location>
        <begin position="76"/>
        <end position="94"/>
    </location>
</feature>
<dbReference type="GO" id="GO:0016020">
    <property type="term" value="C:membrane"/>
    <property type="evidence" value="ECO:0007669"/>
    <property type="project" value="UniProtKB-SubCell"/>
</dbReference>
<feature type="region of interest" description="Disordered" evidence="7">
    <location>
        <begin position="1"/>
        <end position="28"/>
    </location>
</feature>
<evidence type="ECO:0000313" key="12">
    <source>
        <dbReference type="Proteomes" id="UP000232003"/>
    </source>
</evidence>
<dbReference type="AlphaFoldDB" id="A0A2K8T8C3"/>
<dbReference type="PRINTS" id="PR01490">
    <property type="entry name" value="RTXTOXIND"/>
</dbReference>
<keyword evidence="6" id="KW-0175">Coiled coil</keyword>
<organism evidence="11 12">
    <name type="scientific">Nostoc flagelliforme CCNUN1</name>
    <dbReference type="NCBI Taxonomy" id="2038116"/>
    <lineage>
        <taxon>Bacteria</taxon>
        <taxon>Bacillati</taxon>
        <taxon>Cyanobacteriota</taxon>
        <taxon>Cyanophyceae</taxon>
        <taxon>Nostocales</taxon>
        <taxon>Nostocaceae</taxon>
        <taxon>Nostoc</taxon>
    </lineage>
</organism>
<evidence type="ECO:0000256" key="2">
    <source>
        <dbReference type="ARBA" id="ARBA00009477"/>
    </source>
</evidence>
<dbReference type="Pfam" id="PF25917">
    <property type="entry name" value="BSH_RND"/>
    <property type="match status" value="1"/>
</dbReference>
<evidence type="ECO:0000259" key="10">
    <source>
        <dbReference type="Pfam" id="PF26002"/>
    </source>
</evidence>
<feature type="domain" description="Multidrug resistance protein MdtA-like barrel-sandwich hybrid" evidence="9">
    <location>
        <begin position="115"/>
        <end position="409"/>
    </location>
</feature>
<comment type="subcellular location">
    <subcellularLocation>
        <location evidence="1">Membrane</location>
        <topology evidence="1">Single-pass membrane protein</topology>
    </subcellularLocation>
</comment>
<dbReference type="InterPro" id="IPR058982">
    <property type="entry name" value="Beta-barrel_AprE"/>
</dbReference>
<dbReference type="Pfam" id="PF26002">
    <property type="entry name" value="Beta-barrel_AprE"/>
    <property type="match status" value="1"/>
</dbReference>
<dbReference type="Gene3D" id="2.40.50.100">
    <property type="match status" value="1"/>
</dbReference>
<dbReference type="OrthoDB" id="553569at2"/>
<proteinExistence type="inferred from homology"/>
<evidence type="ECO:0000256" key="6">
    <source>
        <dbReference type="SAM" id="Coils"/>
    </source>
</evidence>
<protein>
    <submittedName>
        <fullName evidence="11">Multidrug efflux pump subunit AcrA</fullName>
    </submittedName>
</protein>
<feature type="coiled-coil region" evidence="6">
    <location>
        <begin position="292"/>
        <end position="326"/>
    </location>
</feature>
<keyword evidence="11" id="KW-0614">Plasmid</keyword>
<evidence type="ECO:0000259" key="9">
    <source>
        <dbReference type="Pfam" id="PF25917"/>
    </source>
</evidence>
<keyword evidence="12" id="KW-1185">Reference proteome</keyword>
<feature type="compositionally biased region" description="Low complexity" evidence="7">
    <location>
        <begin position="1"/>
        <end position="27"/>
    </location>
</feature>
<evidence type="ECO:0000256" key="3">
    <source>
        <dbReference type="ARBA" id="ARBA00022692"/>
    </source>
</evidence>
<dbReference type="Gene3D" id="2.40.30.170">
    <property type="match status" value="1"/>
</dbReference>
<dbReference type="InterPro" id="IPR058625">
    <property type="entry name" value="MdtA-like_BSH"/>
</dbReference>
<gene>
    <name evidence="11" type="ORF">COO91_10171</name>
</gene>
<feature type="coiled-coil region" evidence="6">
    <location>
        <begin position="233"/>
        <end position="267"/>
    </location>
</feature>
<evidence type="ECO:0000313" key="11">
    <source>
        <dbReference type="EMBL" id="AUB43957.1"/>
    </source>
</evidence>
<dbReference type="RefSeq" id="WP_100903879.1">
    <property type="nucleotide sequence ID" value="NZ_CAWNNC010000008.1"/>
</dbReference>
<evidence type="ECO:0000256" key="8">
    <source>
        <dbReference type="SAM" id="Phobius"/>
    </source>
</evidence>
<evidence type="ECO:0000256" key="5">
    <source>
        <dbReference type="ARBA" id="ARBA00023136"/>
    </source>
</evidence>
<dbReference type="Proteomes" id="UP000232003">
    <property type="component" value="Plasmid pNFSY07"/>
</dbReference>
<comment type="similarity">
    <text evidence="2">Belongs to the membrane fusion protein (MFP) (TC 8.A.1) family.</text>
</comment>
<accession>A0A2K8T8C3</accession>
<dbReference type="SUPFAM" id="SSF111369">
    <property type="entry name" value="HlyD-like secretion proteins"/>
    <property type="match status" value="1"/>
</dbReference>
<evidence type="ECO:0000256" key="4">
    <source>
        <dbReference type="ARBA" id="ARBA00022989"/>
    </source>
</evidence>
<keyword evidence="3 8" id="KW-0812">Transmembrane</keyword>
<evidence type="ECO:0000256" key="7">
    <source>
        <dbReference type="SAM" id="MobiDB-lite"/>
    </source>
</evidence>
<keyword evidence="5 8" id="KW-0472">Membrane</keyword>
<name>A0A2K8T8C3_9NOSO</name>
<dbReference type="KEGG" id="nfl:COO91_10171"/>
<sequence>MSINNGNSNNGNGNGKHSNNGNGSSQNPAITSVQKLEQLSTETFDIQPKLANTAPRYIPKFEQPVILRQSRKWSRAILWGLMAVTTGTIIWANFAKIQEAVSATGKLEPTGTVKEIQAPVGGVVKEIYVEDGQQVKLGEQLLSLDPTTANAQLDSFKKIRSSLVQENQFYQSQMKSAATISPTNVKVTNEMLDLTKSRAAIVAENRLYRAQLDGTGSSSGLSIEQKERLVSTSSELDARVTAAKLEVDQLSRQLKQSEIKVAATKDTLIMNQGILDNITPLMNDGAISKIQYFKQQEEVRNAQSEIDQLNQEGLRLQSAINQAQAKLQSTVAISRKDWLTQIADNNKKIAEIDSQLTKAIVENNKKIAENDSQLSQTQMNLRYQSISSPVNGTVFELKAHTPGFVVTSSEPILKIVPNDALVAKVYITNKDIGFIKEGMTVDVRIDSFPFSEFGDVKGQLIWVGSDALPPDQIYPFYRFPAKVRLERQSISINGRKVLLQSGMSVSGNIKLRERTVMSIFTDMFSSSVESLKFVR</sequence>
<dbReference type="InterPro" id="IPR050739">
    <property type="entry name" value="MFP"/>
</dbReference>
<dbReference type="PANTHER" id="PTHR30386">
    <property type="entry name" value="MEMBRANE FUSION SUBUNIT OF EMRAB-TOLC MULTIDRUG EFFLUX PUMP"/>
    <property type="match status" value="1"/>
</dbReference>
<evidence type="ECO:0000256" key="1">
    <source>
        <dbReference type="ARBA" id="ARBA00004167"/>
    </source>
</evidence>
<feature type="domain" description="AprE-like beta-barrel" evidence="10">
    <location>
        <begin position="421"/>
        <end position="511"/>
    </location>
</feature>
<keyword evidence="4 8" id="KW-1133">Transmembrane helix</keyword>